<dbReference type="AlphaFoldDB" id="A0A4Q9Q0I3"/>
<evidence type="ECO:0000313" key="1">
    <source>
        <dbReference type="EMBL" id="TBU60525.1"/>
    </source>
</evidence>
<name>A0A4Q9Q0I3_9APHY</name>
<proteinExistence type="predicted"/>
<dbReference type="Proteomes" id="UP000292082">
    <property type="component" value="Unassembled WGS sequence"/>
</dbReference>
<protein>
    <submittedName>
        <fullName evidence="1">Uncharacterized protein</fullName>
    </submittedName>
</protein>
<evidence type="ECO:0000313" key="2">
    <source>
        <dbReference type="Proteomes" id="UP000292082"/>
    </source>
</evidence>
<reference evidence="1 2" key="1">
    <citation type="submission" date="2019-01" db="EMBL/GenBank/DDBJ databases">
        <title>Draft genome sequences of three monokaryotic isolates of the white-rot basidiomycete fungus Dichomitus squalens.</title>
        <authorList>
            <consortium name="DOE Joint Genome Institute"/>
            <person name="Lopez S.C."/>
            <person name="Andreopoulos B."/>
            <person name="Pangilinan J."/>
            <person name="Lipzen A."/>
            <person name="Riley R."/>
            <person name="Ahrendt S."/>
            <person name="Ng V."/>
            <person name="Barry K."/>
            <person name="Daum C."/>
            <person name="Grigoriev I.V."/>
            <person name="Hilden K.S."/>
            <person name="Makela M.R."/>
            <person name="de Vries R.P."/>
        </authorList>
    </citation>
    <scope>NUCLEOTIDE SEQUENCE [LARGE SCALE GENOMIC DNA]</scope>
    <source>
        <strain evidence="1 2">CBS 464.89</strain>
    </source>
</reference>
<dbReference type="EMBL" id="ML145104">
    <property type="protein sequence ID" value="TBU60525.1"/>
    <property type="molecule type" value="Genomic_DNA"/>
</dbReference>
<organism evidence="1 2">
    <name type="scientific">Dichomitus squalens</name>
    <dbReference type="NCBI Taxonomy" id="114155"/>
    <lineage>
        <taxon>Eukaryota</taxon>
        <taxon>Fungi</taxon>
        <taxon>Dikarya</taxon>
        <taxon>Basidiomycota</taxon>
        <taxon>Agaricomycotina</taxon>
        <taxon>Agaricomycetes</taxon>
        <taxon>Polyporales</taxon>
        <taxon>Polyporaceae</taxon>
        <taxon>Dichomitus</taxon>
    </lineage>
</organism>
<sequence length="152" mass="17211">MAKVRRAPPLLIACRPCPLGWRVVYSMMFDWPDEVHHHTVSLRLIRLPEPTSQSCQPLLPVSIQKAVNQFRLQAIDLARPLFMSMTTILPRVSCLARVNVLTLLKIGLYCSPPTSQVPTCLPRTCRHGFVCPEEDSLCMPHRLLELATSKQI</sequence>
<keyword evidence="2" id="KW-1185">Reference proteome</keyword>
<accession>A0A4Q9Q0I3</accession>
<gene>
    <name evidence="1" type="ORF">BD310DRAFT_922657</name>
</gene>